<dbReference type="InterPro" id="IPR011009">
    <property type="entry name" value="Kinase-like_dom_sf"/>
</dbReference>
<comment type="cofactor">
    <cofactor evidence="1">
        <name>Mg(2+)</name>
        <dbReference type="ChEBI" id="CHEBI:18420"/>
    </cofactor>
</comment>
<dbReference type="SMART" id="SM00220">
    <property type="entry name" value="S_TKc"/>
    <property type="match status" value="1"/>
</dbReference>
<dbReference type="EC" id="2.7.11.24" evidence="2"/>
<keyword evidence="11" id="KW-1185">Reference proteome</keyword>
<evidence type="ECO:0000256" key="7">
    <source>
        <dbReference type="ARBA" id="ARBA00022840"/>
    </source>
</evidence>
<dbReference type="Gene3D" id="3.30.200.20">
    <property type="entry name" value="Phosphorylase Kinase, domain 1"/>
    <property type="match status" value="1"/>
</dbReference>
<dbReference type="PROSITE" id="PS00108">
    <property type="entry name" value="PROTEIN_KINASE_ST"/>
    <property type="match status" value="1"/>
</dbReference>
<dbReference type="InterPro" id="IPR003527">
    <property type="entry name" value="MAP_kinase_CS"/>
</dbReference>
<dbReference type="InterPro" id="IPR000719">
    <property type="entry name" value="Prot_kinase_dom"/>
</dbReference>
<dbReference type="PROSITE" id="PS01351">
    <property type="entry name" value="MAPK"/>
    <property type="match status" value="1"/>
</dbReference>
<keyword evidence="4" id="KW-0808">Transferase</keyword>
<keyword evidence="3" id="KW-0723">Serine/threonine-protein kinase</keyword>
<dbReference type="InterPro" id="IPR050117">
    <property type="entry name" value="MAPK"/>
</dbReference>
<organism evidence="10 11">
    <name type="scientific">Penicillium frequentans</name>
    <dbReference type="NCBI Taxonomy" id="3151616"/>
    <lineage>
        <taxon>Eukaryota</taxon>
        <taxon>Fungi</taxon>
        <taxon>Dikarya</taxon>
        <taxon>Ascomycota</taxon>
        <taxon>Pezizomycotina</taxon>
        <taxon>Eurotiomycetes</taxon>
        <taxon>Eurotiomycetidae</taxon>
        <taxon>Eurotiales</taxon>
        <taxon>Aspergillaceae</taxon>
        <taxon>Penicillium</taxon>
    </lineage>
</organism>
<name>A0AAD6GGD2_9EURO</name>
<evidence type="ECO:0000256" key="2">
    <source>
        <dbReference type="ARBA" id="ARBA00012411"/>
    </source>
</evidence>
<dbReference type="Gene3D" id="1.10.510.10">
    <property type="entry name" value="Transferase(Phosphotransferase) domain 1"/>
    <property type="match status" value="1"/>
</dbReference>
<dbReference type="PANTHER" id="PTHR24055">
    <property type="entry name" value="MITOGEN-ACTIVATED PROTEIN KINASE"/>
    <property type="match status" value="1"/>
</dbReference>
<evidence type="ECO:0000256" key="8">
    <source>
        <dbReference type="ARBA" id="ARBA00061056"/>
    </source>
</evidence>
<evidence type="ECO:0000256" key="5">
    <source>
        <dbReference type="ARBA" id="ARBA00022741"/>
    </source>
</evidence>
<dbReference type="PROSITE" id="PS50011">
    <property type="entry name" value="PROTEIN_KINASE_DOM"/>
    <property type="match status" value="1"/>
</dbReference>
<dbReference type="AlphaFoldDB" id="A0AAD6GGD2"/>
<dbReference type="InterPro" id="IPR008271">
    <property type="entry name" value="Ser/Thr_kinase_AS"/>
</dbReference>
<accession>A0AAD6GGD2</accession>
<dbReference type="FunFam" id="1.10.510.10:FF:000049">
    <property type="entry name" value="Mitogen-activated protein kinase"/>
    <property type="match status" value="1"/>
</dbReference>
<evidence type="ECO:0000313" key="10">
    <source>
        <dbReference type="EMBL" id="KAJ5541110.1"/>
    </source>
</evidence>
<keyword evidence="6 10" id="KW-0418">Kinase</keyword>
<evidence type="ECO:0000259" key="9">
    <source>
        <dbReference type="PROSITE" id="PS50011"/>
    </source>
</evidence>
<evidence type="ECO:0000313" key="11">
    <source>
        <dbReference type="Proteomes" id="UP001220324"/>
    </source>
</evidence>
<dbReference type="Proteomes" id="UP001220324">
    <property type="component" value="Unassembled WGS sequence"/>
</dbReference>
<dbReference type="SUPFAM" id="SSF56112">
    <property type="entry name" value="Protein kinase-like (PK-like)"/>
    <property type="match status" value="1"/>
</dbReference>
<reference evidence="10 11" key="1">
    <citation type="journal article" date="2023" name="IMA Fungus">
        <title>Comparative genomic study of the Penicillium genus elucidates a diverse pangenome and 15 lateral gene transfer events.</title>
        <authorList>
            <person name="Petersen C."/>
            <person name="Sorensen T."/>
            <person name="Nielsen M.R."/>
            <person name="Sondergaard T.E."/>
            <person name="Sorensen J.L."/>
            <person name="Fitzpatrick D.A."/>
            <person name="Frisvad J.C."/>
            <person name="Nielsen K.L."/>
        </authorList>
    </citation>
    <scope>NUCLEOTIDE SEQUENCE [LARGE SCALE GENOMIC DNA]</scope>
    <source>
        <strain evidence="10 11">IBT 35679</strain>
    </source>
</reference>
<protein>
    <recommendedName>
        <fullName evidence="2">mitogen-activated protein kinase</fullName>
        <ecNumber evidence="2">2.7.11.24</ecNumber>
    </recommendedName>
</protein>
<gene>
    <name evidence="10" type="ORF">N7494_006186</name>
</gene>
<keyword evidence="5" id="KW-0547">Nucleotide-binding</keyword>
<feature type="domain" description="Protein kinase" evidence="9">
    <location>
        <begin position="4"/>
        <end position="283"/>
    </location>
</feature>
<proteinExistence type="inferred from homology"/>
<keyword evidence="7" id="KW-0067">ATP-binding</keyword>
<dbReference type="GO" id="GO:0004707">
    <property type="term" value="F:MAP kinase activity"/>
    <property type="evidence" value="ECO:0007669"/>
    <property type="project" value="UniProtKB-EC"/>
</dbReference>
<evidence type="ECO:0000256" key="3">
    <source>
        <dbReference type="ARBA" id="ARBA00022527"/>
    </source>
</evidence>
<evidence type="ECO:0000256" key="6">
    <source>
        <dbReference type="ARBA" id="ARBA00022777"/>
    </source>
</evidence>
<evidence type="ECO:0000256" key="1">
    <source>
        <dbReference type="ARBA" id="ARBA00001946"/>
    </source>
</evidence>
<dbReference type="EMBL" id="JAQIZZ010000005">
    <property type="protein sequence ID" value="KAJ5541110.1"/>
    <property type="molecule type" value="Genomic_DNA"/>
</dbReference>
<comment type="similarity">
    <text evidence="8">Belongs to the protein kinase superfamily. Ser/Thr protein kinase family. MAP kinase subfamily.</text>
</comment>
<dbReference type="GO" id="GO:0005524">
    <property type="term" value="F:ATP binding"/>
    <property type="evidence" value="ECO:0007669"/>
    <property type="project" value="UniProtKB-KW"/>
</dbReference>
<dbReference type="Pfam" id="PF00069">
    <property type="entry name" value="Pkinase"/>
    <property type="match status" value="1"/>
</dbReference>
<sequence>MANFTQDLILGTSFETTDSSAKDQVTERTVTIKKISQPFTNIEQAKRTYREISLLKDLQHENIMLLSEIFVSPREDIYLVTDFMATDLQTLLSVRPMERRFTQYFLYQILRGLKYIHSAGVIHRDLKPSNIFIDENCDLKICDFGLARIHEPLMTGYIATRYYRAPEIMVSWQKYGSKVDMWSTGCIMAEMLLGKPLFPGVDHIDQLHVIVKIIGTPTEELINQIPSKNAQQFILSLPRYEQQDLSSLLPNVSSDDLDFLGRLLVFDPKKRSSASEALAHTFLATYHDPTDEPLAKTPFDWSFDARQYDLETWKMMIYSEIFDLQFLERELEDTVFQSH</sequence>
<evidence type="ECO:0000256" key="4">
    <source>
        <dbReference type="ARBA" id="ARBA00022679"/>
    </source>
</evidence>
<comment type="caution">
    <text evidence="10">The sequence shown here is derived from an EMBL/GenBank/DDBJ whole genome shotgun (WGS) entry which is preliminary data.</text>
</comment>